<dbReference type="AlphaFoldDB" id="F1A213"/>
<dbReference type="eggNOG" id="KOG4270">
    <property type="taxonomic scope" value="Eukaryota"/>
</dbReference>
<dbReference type="GO" id="GO:0005096">
    <property type="term" value="F:GTPase activator activity"/>
    <property type="evidence" value="ECO:0000318"/>
    <property type="project" value="GO_Central"/>
</dbReference>
<comment type="function">
    <text evidence="4">Rho GTPase-activating protein involved in the signal transduction pathway.</text>
</comment>
<dbReference type="FunCoup" id="F1A213">
    <property type="interactions" value="868"/>
</dbReference>
<dbReference type="InterPro" id="IPR050729">
    <property type="entry name" value="Rho-GAP"/>
</dbReference>
<dbReference type="PANTHER" id="PTHR23176:SF122">
    <property type="entry name" value="RHO GTPASE-ACTIVATING PROTEIN GACC-RELATED"/>
    <property type="match status" value="1"/>
</dbReference>
<dbReference type="GO" id="GO:0007264">
    <property type="term" value="P:small GTPase-mediated signal transduction"/>
    <property type="evidence" value="ECO:0000318"/>
    <property type="project" value="GO_Central"/>
</dbReference>
<dbReference type="OMA" id="TEFRNIR"/>
<evidence type="ECO:0000256" key="2">
    <source>
        <dbReference type="ARBA" id="ARBA00022468"/>
    </source>
</evidence>
<dbReference type="RefSeq" id="XP_003293709.1">
    <property type="nucleotide sequence ID" value="XM_003293661.1"/>
</dbReference>
<feature type="region of interest" description="Disordered" evidence="5">
    <location>
        <begin position="1"/>
        <end position="42"/>
    </location>
</feature>
<dbReference type="GO" id="GO:0005737">
    <property type="term" value="C:cytoplasm"/>
    <property type="evidence" value="ECO:0000318"/>
    <property type="project" value="GO_Central"/>
</dbReference>
<proteinExistence type="predicted"/>
<evidence type="ECO:0000259" key="6">
    <source>
        <dbReference type="PROSITE" id="PS50238"/>
    </source>
</evidence>
<dbReference type="PANTHER" id="PTHR23176">
    <property type="entry name" value="RHO/RAC/CDC GTPASE-ACTIVATING PROTEIN"/>
    <property type="match status" value="1"/>
</dbReference>
<feature type="region of interest" description="Disordered" evidence="5">
    <location>
        <begin position="343"/>
        <end position="382"/>
    </location>
</feature>
<dbReference type="OrthoDB" id="185175at2759"/>
<evidence type="ECO:0000256" key="1">
    <source>
        <dbReference type="ARBA" id="ARBA00004496"/>
    </source>
</evidence>
<feature type="region of interest" description="Disordered" evidence="5">
    <location>
        <begin position="428"/>
        <end position="477"/>
    </location>
</feature>
<feature type="compositionally biased region" description="Pro residues" evidence="5">
    <location>
        <begin position="343"/>
        <end position="356"/>
    </location>
</feature>
<dbReference type="SUPFAM" id="SSF48350">
    <property type="entry name" value="GTPase activation domain, GAP"/>
    <property type="match status" value="1"/>
</dbReference>
<dbReference type="EMBL" id="GL871394">
    <property type="protein sequence ID" value="EGC29763.1"/>
    <property type="molecule type" value="Genomic_DNA"/>
</dbReference>
<dbReference type="Gene3D" id="1.10.555.10">
    <property type="entry name" value="Rho GTPase activation protein"/>
    <property type="match status" value="1"/>
</dbReference>
<dbReference type="InterPro" id="IPR008936">
    <property type="entry name" value="Rho_GTPase_activation_prot"/>
</dbReference>
<protein>
    <recommendedName>
        <fullName evidence="6">Rho-GAP domain-containing protein</fullName>
    </recommendedName>
</protein>
<feature type="compositionally biased region" description="Polar residues" evidence="5">
    <location>
        <begin position="428"/>
        <end position="450"/>
    </location>
</feature>
<gene>
    <name evidence="7" type="ORF">DICPUDRAFT_158606</name>
</gene>
<feature type="compositionally biased region" description="Basic and acidic residues" evidence="5">
    <location>
        <begin position="7"/>
        <end position="42"/>
    </location>
</feature>
<reference evidence="8" key="1">
    <citation type="journal article" date="2011" name="Genome Biol.">
        <title>Comparative genomics of the social amoebae Dictyostelium discoideum and Dictyostelium purpureum.</title>
        <authorList>
            <consortium name="US DOE Joint Genome Institute (JGI-PGF)"/>
            <person name="Sucgang R."/>
            <person name="Kuo A."/>
            <person name="Tian X."/>
            <person name="Salerno W."/>
            <person name="Parikh A."/>
            <person name="Feasley C.L."/>
            <person name="Dalin E."/>
            <person name="Tu H."/>
            <person name="Huang E."/>
            <person name="Barry K."/>
            <person name="Lindquist E."/>
            <person name="Shapiro H."/>
            <person name="Bruce D."/>
            <person name="Schmutz J."/>
            <person name="Salamov A."/>
            <person name="Fey P."/>
            <person name="Gaudet P."/>
            <person name="Anjard C."/>
            <person name="Babu M.M."/>
            <person name="Basu S."/>
            <person name="Bushmanova Y."/>
            <person name="van der Wel H."/>
            <person name="Katoh-Kurasawa M."/>
            <person name="Dinh C."/>
            <person name="Coutinho P.M."/>
            <person name="Saito T."/>
            <person name="Elias M."/>
            <person name="Schaap P."/>
            <person name="Kay R.R."/>
            <person name="Henrissat B."/>
            <person name="Eichinger L."/>
            <person name="Rivero F."/>
            <person name="Putnam N.H."/>
            <person name="West C.M."/>
            <person name="Loomis W.F."/>
            <person name="Chisholm R.L."/>
            <person name="Shaulsky G."/>
            <person name="Strassmann J.E."/>
            <person name="Queller D.C."/>
            <person name="Kuspa A."/>
            <person name="Grigoriev I.V."/>
        </authorList>
    </citation>
    <scope>NUCLEOTIDE SEQUENCE [LARGE SCALE GENOMIC DNA]</scope>
    <source>
        <strain evidence="8">QSDP1</strain>
    </source>
</reference>
<organism evidence="7 8">
    <name type="scientific">Dictyostelium purpureum</name>
    <name type="common">Slime mold</name>
    <dbReference type="NCBI Taxonomy" id="5786"/>
    <lineage>
        <taxon>Eukaryota</taxon>
        <taxon>Amoebozoa</taxon>
        <taxon>Evosea</taxon>
        <taxon>Eumycetozoa</taxon>
        <taxon>Dictyostelia</taxon>
        <taxon>Dictyosteliales</taxon>
        <taxon>Dictyosteliaceae</taxon>
        <taxon>Dictyostelium</taxon>
    </lineage>
</organism>
<dbReference type="InParanoid" id="F1A213"/>
<dbReference type="PROSITE" id="PS50238">
    <property type="entry name" value="RHOGAP"/>
    <property type="match status" value="1"/>
</dbReference>
<dbReference type="Pfam" id="PF00620">
    <property type="entry name" value="RhoGAP"/>
    <property type="match status" value="1"/>
</dbReference>
<keyword evidence="3" id="KW-0963">Cytoplasm</keyword>
<dbReference type="KEGG" id="dpp:DICPUDRAFT_158606"/>
<evidence type="ECO:0000256" key="5">
    <source>
        <dbReference type="SAM" id="MobiDB-lite"/>
    </source>
</evidence>
<accession>F1A213</accession>
<feature type="compositionally biased region" description="Polar residues" evidence="5">
    <location>
        <begin position="285"/>
        <end position="316"/>
    </location>
</feature>
<feature type="compositionally biased region" description="Polar residues" evidence="5">
    <location>
        <begin position="260"/>
        <end position="276"/>
    </location>
</feature>
<feature type="region of interest" description="Disordered" evidence="5">
    <location>
        <begin position="258"/>
        <end position="321"/>
    </location>
</feature>
<evidence type="ECO:0000256" key="3">
    <source>
        <dbReference type="ARBA" id="ARBA00022490"/>
    </source>
</evidence>
<evidence type="ECO:0000256" key="4">
    <source>
        <dbReference type="ARBA" id="ARBA00037092"/>
    </source>
</evidence>
<evidence type="ECO:0000313" key="8">
    <source>
        <dbReference type="Proteomes" id="UP000001064"/>
    </source>
</evidence>
<keyword evidence="2" id="KW-0343">GTPase activation</keyword>
<keyword evidence="8" id="KW-1185">Reference proteome</keyword>
<feature type="compositionally biased region" description="Pro residues" evidence="5">
    <location>
        <begin position="453"/>
        <end position="473"/>
    </location>
</feature>
<dbReference type="GeneID" id="10505023"/>
<dbReference type="SMART" id="SM00324">
    <property type="entry name" value="RhoGAP"/>
    <property type="match status" value="1"/>
</dbReference>
<dbReference type="GO" id="GO:0005886">
    <property type="term" value="C:plasma membrane"/>
    <property type="evidence" value="ECO:0000318"/>
    <property type="project" value="GO_Central"/>
</dbReference>
<feature type="compositionally biased region" description="Low complexity" evidence="5">
    <location>
        <begin position="357"/>
        <end position="369"/>
    </location>
</feature>
<feature type="domain" description="Rho-GAP" evidence="6">
    <location>
        <begin position="56"/>
        <end position="244"/>
    </location>
</feature>
<comment type="subcellular location">
    <subcellularLocation>
        <location evidence="1">Cytoplasm</location>
    </subcellularLocation>
</comment>
<dbReference type="VEuPathDB" id="AmoebaDB:DICPUDRAFT_158606"/>
<dbReference type="InterPro" id="IPR000198">
    <property type="entry name" value="RhoGAP_dom"/>
</dbReference>
<name>F1A213_DICPU</name>
<dbReference type="Proteomes" id="UP000001064">
    <property type="component" value="Unassembled WGS sequence"/>
</dbReference>
<sequence>MKFGKKKEKDNENLGENVNEKQEKPEKKKEKKEKQGKTKKKDEVIESAPTKKIFGGSLPFLYEEELPSILVQCIDYLECYGLQTPGIFRENGSLSSIQNYRQMFDQGKPVQFPQHEAHVVASLLKAYLRELKDPLCTFEHYDMFVACESISDEKVKVELLKKVITHLPPYNRKVFKYICSFLLKVVENSEVNKMSPDALSVVFLPTILRPKANTDLEILQFTVEDSKSTKTLMSSILLNYEEIFEDPTLFQPRRARAQTDFVSPSSSQNSTASMLSQKAALSPRSPAQTSPNFSPQNTPTLNGGNSNSSLPTSLPQLTPISTAPSSTISALVDLQQYKQPLPLPPLSSLPLPPPPQSNSSAAPPSIGSILPPPPPLPNKKDCKINLNNYNLLPNPNANSNSNPTILPPIESNPAPIAIPVTAIETKQDNNLTPTKQDNLHNNISPRNGNNLPALPPKPPSLTLPTLPPKPIPKVPNSNIFDIENVRQRSNTTFV</sequence>
<dbReference type="STRING" id="5786.F1A213"/>
<evidence type="ECO:0000313" key="7">
    <source>
        <dbReference type="EMBL" id="EGC29763.1"/>
    </source>
</evidence>
<dbReference type="CDD" id="cd00159">
    <property type="entry name" value="RhoGAP"/>
    <property type="match status" value="1"/>
</dbReference>